<dbReference type="Gene3D" id="3.30.360.10">
    <property type="entry name" value="Dihydrodipicolinate Reductase, domain 2"/>
    <property type="match status" value="1"/>
</dbReference>
<keyword evidence="3 5" id="KW-0560">Oxidoreductase</keyword>
<name>A0ABU7Q863_9ACTN</name>
<dbReference type="EC" id="1.2.1.10" evidence="3"/>
<evidence type="ECO:0000313" key="5">
    <source>
        <dbReference type="EMBL" id="MEE4597173.1"/>
    </source>
</evidence>
<dbReference type="Gene3D" id="3.40.50.720">
    <property type="entry name" value="NAD(P)-binding Rossmann-like Domain"/>
    <property type="match status" value="1"/>
</dbReference>
<keyword evidence="3" id="KW-0058">Aromatic hydrocarbons catabolism</keyword>
<feature type="domain" description="Semialdehyde dehydrogenase NAD-binding" evidence="4">
    <location>
        <begin position="10"/>
        <end position="126"/>
    </location>
</feature>
<keyword evidence="2 3" id="KW-0520">NAD</keyword>
<keyword evidence="6" id="KW-1185">Reference proteome</keyword>
<dbReference type="HAMAP" id="MF_01657">
    <property type="entry name" value="Ac_ald_DH_ac"/>
    <property type="match status" value="1"/>
</dbReference>
<protein>
    <recommendedName>
        <fullName evidence="3">Acetaldehyde dehydrogenase</fullName>
        <ecNumber evidence="3">1.2.1.10</ecNumber>
    </recommendedName>
    <alternativeName>
        <fullName evidence="3">Acetaldehyde dehydrogenase [acetylating]</fullName>
    </alternativeName>
</protein>
<dbReference type="CDD" id="cd23933">
    <property type="entry name" value="ALDH_C"/>
    <property type="match status" value="1"/>
</dbReference>
<evidence type="ECO:0000256" key="1">
    <source>
        <dbReference type="ARBA" id="ARBA00009244"/>
    </source>
</evidence>
<dbReference type="Pfam" id="PF01118">
    <property type="entry name" value="Semialdhyde_dh"/>
    <property type="match status" value="1"/>
</dbReference>
<comment type="catalytic activity">
    <reaction evidence="3">
        <text>acetaldehyde + NAD(+) + CoA = acetyl-CoA + NADH + H(+)</text>
        <dbReference type="Rhea" id="RHEA:23288"/>
        <dbReference type="ChEBI" id="CHEBI:15343"/>
        <dbReference type="ChEBI" id="CHEBI:15378"/>
        <dbReference type="ChEBI" id="CHEBI:57287"/>
        <dbReference type="ChEBI" id="CHEBI:57288"/>
        <dbReference type="ChEBI" id="CHEBI:57540"/>
        <dbReference type="ChEBI" id="CHEBI:57945"/>
        <dbReference type="EC" id="1.2.1.10"/>
    </reaction>
</comment>
<feature type="binding site" evidence="3">
    <location>
        <begin position="16"/>
        <end position="19"/>
    </location>
    <ligand>
        <name>NAD(+)</name>
        <dbReference type="ChEBI" id="CHEBI:57540"/>
    </ligand>
</feature>
<evidence type="ECO:0000313" key="6">
    <source>
        <dbReference type="Proteomes" id="UP001354709"/>
    </source>
</evidence>
<reference evidence="5 6" key="1">
    <citation type="submission" date="2023-11" db="EMBL/GenBank/DDBJ databases">
        <title>30 novel species of actinomycetes from the DSMZ collection.</title>
        <authorList>
            <person name="Nouioui I."/>
        </authorList>
    </citation>
    <scope>NUCLEOTIDE SEQUENCE [LARGE SCALE GENOMIC DNA]</scope>
    <source>
        <strain evidence="5 6">DSM 41524</strain>
    </source>
</reference>
<dbReference type="InterPro" id="IPR000534">
    <property type="entry name" value="Semialdehyde_DH_NAD-bd"/>
</dbReference>
<evidence type="ECO:0000256" key="2">
    <source>
        <dbReference type="ARBA" id="ARBA00023027"/>
    </source>
</evidence>
<feature type="binding site" evidence="3">
    <location>
        <position position="292"/>
    </location>
    <ligand>
        <name>NAD(+)</name>
        <dbReference type="ChEBI" id="CHEBI:57540"/>
    </ligand>
</feature>
<comment type="caution">
    <text evidence="5">The sequence shown here is derived from an EMBL/GenBank/DDBJ whole genome shotgun (WGS) entry which is preliminary data.</text>
</comment>
<dbReference type="EMBL" id="JAZBJO010000032">
    <property type="protein sequence ID" value="MEE4597173.1"/>
    <property type="molecule type" value="Genomic_DNA"/>
</dbReference>
<dbReference type="NCBIfam" id="TIGR03215">
    <property type="entry name" value="ac_ald_DH_ac"/>
    <property type="match status" value="1"/>
</dbReference>
<dbReference type="InterPro" id="IPR015426">
    <property type="entry name" value="Acetylaldehyde_DH_C"/>
</dbReference>
<dbReference type="NCBIfam" id="NF006157">
    <property type="entry name" value="PRK08300.1"/>
    <property type="match status" value="1"/>
</dbReference>
<dbReference type="GO" id="GO:0008774">
    <property type="term" value="F:acetaldehyde dehydrogenase (acetylating) activity"/>
    <property type="evidence" value="ECO:0007669"/>
    <property type="project" value="UniProtKB-EC"/>
</dbReference>
<dbReference type="RefSeq" id="WP_330813861.1">
    <property type="nucleotide sequence ID" value="NZ_JAZBJO010000032.1"/>
</dbReference>
<dbReference type="SUPFAM" id="SSF51735">
    <property type="entry name" value="NAD(P)-binding Rossmann-fold domains"/>
    <property type="match status" value="1"/>
</dbReference>
<dbReference type="Pfam" id="PF09290">
    <property type="entry name" value="AcetDehyd-dimer"/>
    <property type="match status" value="1"/>
</dbReference>
<dbReference type="InterPro" id="IPR003361">
    <property type="entry name" value="Acetaldehyde_dehydrogenase"/>
</dbReference>
<feature type="active site" description="Acyl-thioester intermediate" evidence="3">
    <location>
        <position position="134"/>
    </location>
</feature>
<evidence type="ECO:0000259" key="4">
    <source>
        <dbReference type="SMART" id="SM00859"/>
    </source>
</evidence>
<feature type="binding site" evidence="3">
    <location>
        <begin position="165"/>
        <end position="173"/>
    </location>
    <ligand>
        <name>NAD(+)</name>
        <dbReference type="ChEBI" id="CHEBI:57540"/>
    </ligand>
</feature>
<dbReference type="Proteomes" id="UP001354709">
    <property type="component" value="Unassembled WGS sequence"/>
</dbReference>
<organism evidence="5 6">
    <name type="scientific">Streptomyces asiaticus subsp. ignotus</name>
    <dbReference type="NCBI Taxonomy" id="3098222"/>
    <lineage>
        <taxon>Bacteria</taxon>
        <taxon>Bacillati</taxon>
        <taxon>Actinomycetota</taxon>
        <taxon>Actinomycetes</taxon>
        <taxon>Kitasatosporales</taxon>
        <taxon>Streptomycetaceae</taxon>
        <taxon>Streptomyces</taxon>
        <taxon>Streptomyces violaceusniger group</taxon>
    </lineage>
</organism>
<proteinExistence type="inferred from homology"/>
<dbReference type="SUPFAM" id="SSF55347">
    <property type="entry name" value="Glyceraldehyde-3-phosphate dehydrogenase-like, C-terminal domain"/>
    <property type="match status" value="1"/>
</dbReference>
<accession>A0ABU7Q863</accession>
<dbReference type="PIRSF" id="PIRSF015689">
    <property type="entry name" value="Actaldh_dh_actl"/>
    <property type="match status" value="1"/>
</dbReference>
<evidence type="ECO:0000256" key="3">
    <source>
        <dbReference type="HAMAP-Rule" id="MF_01657"/>
    </source>
</evidence>
<sequence>MSVTLSDAVPIAIIGSGNIGSDLMIKAMRVSPVLKVVAMVGIDPASDGLARASRLKVPTTHQGVDGLLDMPEFPDIKIVFDATSAKAHEYNDRILRQHGKAVIDLTPAALGPFVIPSVNLDDHVGLDNVNMVTCGGQATVPIVSAVSRVVPVVYGEIVATIASRSAGPGTRANIDEFTETTSRAIEQVGGADVGKAIIILNPAEPPAIMRDTVHCLIEDDTVDREKISQSVADMVEAVQRYVPGYSLKQDVQFNTISNSAVPALGRRVSGTAVSVFLEVAGAGHYLPDYAGNLDIMTSAALRTAERIAAQRGWVTT</sequence>
<dbReference type="InterPro" id="IPR036291">
    <property type="entry name" value="NAD(P)-bd_dom_sf"/>
</dbReference>
<comment type="similarity">
    <text evidence="1 3">Belongs to the acetaldehyde dehydrogenase family.</text>
</comment>
<gene>
    <name evidence="5" type="ORF">V2J94_35675</name>
</gene>
<dbReference type="SMART" id="SM00859">
    <property type="entry name" value="Semialdhyde_dh"/>
    <property type="match status" value="1"/>
</dbReference>